<dbReference type="CDD" id="cd07731">
    <property type="entry name" value="ComA-like_MBL-fold"/>
    <property type="match status" value="1"/>
</dbReference>
<evidence type="ECO:0000313" key="4">
    <source>
        <dbReference type="Proteomes" id="UP000247523"/>
    </source>
</evidence>
<dbReference type="InterPro" id="IPR001279">
    <property type="entry name" value="Metallo-B-lactamas"/>
</dbReference>
<proteinExistence type="predicted"/>
<keyword evidence="1" id="KW-0732">Signal</keyword>
<dbReference type="SUPFAM" id="SSF56281">
    <property type="entry name" value="Metallo-hydrolase/oxidoreductase"/>
    <property type="match status" value="1"/>
</dbReference>
<dbReference type="InterPro" id="IPR035681">
    <property type="entry name" value="ComA-like_MBL"/>
</dbReference>
<evidence type="ECO:0000256" key="1">
    <source>
        <dbReference type="SAM" id="SignalP"/>
    </source>
</evidence>
<dbReference type="InterPro" id="IPR036866">
    <property type="entry name" value="RibonucZ/Hydroxyglut_hydro"/>
</dbReference>
<dbReference type="RefSeq" id="WP_242993542.1">
    <property type="nucleotide sequence ID" value="NZ_QICS01000007.1"/>
</dbReference>
<dbReference type="Gene3D" id="3.60.15.10">
    <property type="entry name" value="Ribonuclease Z/Hydroxyacylglutathione hydrolase-like"/>
    <property type="match status" value="1"/>
</dbReference>
<feature type="signal peptide" evidence="1">
    <location>
        <begin position="1"/>
        <end position="25"/>
    </location>
</feature>
<protein>
    <submittedName>
        <fullName evidence="3">Beta-lactamase superfamily II metal-dependent hydrolase</fullName>
    </submittedName>
</protein>
<dbReference type="GO" id="GO:0016787">
    <property type="term" value="F:hydrolase activity"/>
    <property type="evidence" value="ECO:0007669"/>
    <property type="project" value="UniProtKB-KW"/>
</dbReference>
<name>A0A318EUV2_9FIRM</name>
<comment type="caution">
    <text evidence="3">The sequence shown here is derived from an EMBL/GenBank/DDBJ whole genome shotgun (WGS) entry which is preliminary data.</text>
</comment>
<dbReference type="AlphaFoldDB" id="A0A318EUV2"/>
<dbReference type="InterPro" id="IPR052159">
    <property type="entry name" value="Competence_DNA_uptake"/>
</dbReference>
<dbReference type="Pfam" id="PF00753">
    <property type="entry name" value="Lactamase_B"/>
    <property type="match status" value="1"/>
</dbReference>
<dbReference type="PANTHER" id="PTHR30619:SF7">
    <property type="entry name" value="BETA-LACTAMASE DOMAIN PROTEIN"/>
    <property type="match status" value="1"/>
</dbReference>
<evidence type="ECO:0000313" key="3">
    <source>
        <dbReference type="EMBL" id="PXV89113.1"/>
    </source>
</evidence>
<gene>
    <name evidence="3" type="ORF">C8E03_10790</name>
</gene>
<feature type="domain" description="Metallo-beta-lactamase" evidence="2">
    <location>
        <begin position="61"/>
        <end position="255"/>
    </location>
</feature>
<feature type="chain" id="PRO_5038742961" evidence="1">
    <location>
        <begin position="26"/>
        <end position="301"/>
    </location>
</feature>
<keyword evidence="3" id="KW-0378">Hydrolase</keyword>
<organism evidence="3 4">
    <name type="scientific">Lachnotalea glycerini</name>
    <dbReference type="NCBI Taxonomy" id="1763509"/>
    <lineage>
        <taxon>Bacteria</taxon>
        <taxon>Bacillati</taxon>
        <taxon>Bacillota</taxon>
        <taxon>Clostridia</taxon>
        <taxon>Lachnospirales</taxon>
        <taxon>Lachnospiraceae</taxon>
        <taxon>Lachnotalea</taxon>
    </lineage>
</organism>
<reference evidence="3 4" key="1">
    <citation type="submission" date="2018-05" db="EMBL/GenBank/DDBJ databases">
        <title>Genomic Encyclopedia of Type Strains, Phase IV (KMG-IV): sequencing the most valuable type-strain genomes for metagenomic binning, comparative biology and taxonomic classification.</title>
        <authorList>
            <person name="Goeker M."/>
        </authorList>
    </citation>
    <scope>NUCLEOTIDE SEQUENCE [LARGE SCALE GENOMIC DNA]</scope>
    <source>
        <strain evidence="3 4">DSM 28816</strain>
    </source>
</reference>
<accession>A0A318EUV2</accession>
<evidence type="ECO:0000259" key="2">
    <source>
        <dbReference type="SMART" id="SM00849"/>
    </source>
</evidence>
<dbReference type="EMBL" id="QICS01000007">
    <property type="protein sequence ID" value="PXV89113.1"/>
    <property type="molecule type" value="Genomic_DNA"/>
</dbReference>
<dbReference type="SMART" id="SM00849">
    <property type="entry name" value="Lactamase_B"/>
    <property type="match status" value="1"/>
</dbReference>
<dbReference type="PANTHER" id="PTHR30619">
    <property type="entry name" value="DNA INTERNALIZATION/COMPETENCE PROTEIN COMEC/REC2"/>
    <property type="match status" value="1"/>
</dbReference>
<dbReference type="Proteomes" id="UP000247523">
    <property type="component" value="Unassembled WGS sequence"/>
</dbReference>
<sequence>MKKKTSNKKKSKLIYSILASAVFLAGAFLQKNGYDLQKHVASFKYNQLNSVMEVHFIDVGQADSILIESGGKYMLVDAGTNEDGELVVDYLKKEGVSKLDYVIATHPHEDHIGGMDDVINSFSIGTVFMPDVTHTTQTFEDVLTAISGQNLEITIPQVGEQYTIGEASFVILAPNSDDYGTQLNNYSIGIKLVNGNNSFLMCGDAEKEAEHDILKNGIDIKAQVYKVSHHGSNTATTEEFLDAVSPEYAVIECGQDNDYGHPNKETLDKFKARGIEVFRTDMNGTVVAESDGTNITWSSEK</sequence>